<dbReference type="InterPro" id="IPR014895">
    <property type="entry name" value="Alginate_lyase_2"/>
</dbReference>
<gene>
    <name evidence="2" type="ORF">GSCOC_T00037494001</name>
</gene>
<dbReference type="PANTHER" id="PTHR33681">
    <property type="entry name" value="BINDING PROTEIN, PUTATIVE, EXPRESSED-RELATED"/>
    <property type="match status" value="1"/>
</dbReference>
<dbReference type="Proteomes" id="UP000295252">
    <property type="component" value="Chromosome IX"/>
</dbReference>
<accession>A0A068UWB5</accession>
<proteinExistence type="predicted"/>
<dbReference type="STRING" id="49390.A0A068UWB5"/>
<dbReference type="EMBL" id="HG739155">
    <property type="protein sequence ID" value="CDP12830.1"/>
    <property type="molecule type" value="Genomic_DNA"/>
</dbReference>
<keyword evidence="3" id="KW-1185">Reference proteome</keyword>
<feature type="domain" description="Alginate lyase 2" evidence="1">
    <location>
        <begin position="29"/>
        <end position="148"/>
    </location>
</feature>
<evidence type="ECO:0000313" key="2">
    <source>
        <dbReference type="EMBL" id="CDP12830.1"/>
    </source>
</evidence>
<sequence>MAASSIKIFDTSESVDPTVGFISLPLKKSNFQIQRPYDMPEDQRYSFIDGVHKLWVFKTDKPHSPESHTKPRTEIRILGYDYSSGIWQFEGYGFVPNGTSGVCIMQVFGAGHHATTLMLRVYDGTLSYYTTPLPAVPNIYDRWFRLNVIMMFMLGI</sequence>
<organism evidence="2 3">
    <name type="scientific">Coffea canephora</name>
    <name type="common">Robusta coffee</name>
    <dbReference type="NCBI Taxonomy" id="49390"/>
    <lineage>
        <taxon>Eukaryota</taxon>
        <taxon>Viridiplantae</taxon>
        <taxon>Streptophyta</taxon>
        <taxon>Embryophyta</taxon>
        <taxon>Tracheophyta</taxon>
        <taxon>Spermatophyta</taxon>
        <taxon>Magnoliopsida</taxon>
        <taxon>eudicotyledons</taxon>
        <taxon>Gunneridae</taxon>
        <taxon>Pentapetalae</taxon>
        <taxon>asterids</taxon>
        <taxon>lamiids</taxon>
        <taxon>Gentianales</taxon>
        <taxon>Rubiaceae</taxon>
        <taxon>Ixoroideae</taxon>
        <taxon>Gardenieae complex</taxon>
        <taxon>Bertiereae - Coffeeae clade</taxon>
        <taxon>Coffeeae</taxon>
        <taxon>Coffea</taxon>
    </lineage>
</organism>
<dbReference type="SUPFAM" id="SSF49899">
    <property type="entry name" value="Concanavalin A-like lectins/glucanases"/>
    <property type="match status" value="1"/>
</dbReference>
<dbReference type="InParanoid" id="A0A068UWB5"/>
<evidence type="ECO:0000313" key="3">
    <source>
        <dbReference type="Proteomes" id="UP000295252"/>
    </source>
</evidence>
<dbReference type="InterPro" id="IPR013320">
    <property type="entry name" value="ConA-like_dom_sf"/>
</dbReference>
<dbReference type="Pfam" id="PF08787">
    <property type="entry name" value="Alginate_lyase2"/>
    <property type="match status" value="1"/>
</dbReference>
<evidence type="ECO:0000259" key="1">
    <source>
        <dbReference type="Pfam" id="PF08787"/>
    </source>
</evidence>
<reference evidence="3" key="1">
    <citation type="journal article" date="2014" name="Science">
        <title>The coffee genome provides insight into the convergent evolution of caffeine biosynthesis.</title>
        <authorList>
            <person name="Denoeud F."/>
            <person name="Carretero-Paulet L."/>
            <person name="Dereeper A."/>
            <person name="Droc G."/>
            <person name="Guyot R."/>
            <person name="Pietrella M."/>
            <person name="Zheng C."/>
            <person name="Alberti A."/>
            <person name="Anthony F."/>
            <person name="Aprea G."/>
            <person name="Aury J.M."/>
            <person name="Bento P."/>
            <person name="Bernard M."/>
            <person name="Bocs S."/>
            <person name="Campa C."/>
            <person name="Cenci A."/>
            <person name="Combes M.C."/>
            <person name="Crouzillat D."/>
            <person name="Da Silva C."/>
            <person name="Daddiego L."/>
            <person name="De Bellis F."/>
            <person name="Dussert S."/>
            <person name="Garsmeur O."/>
            <person name="Gayraud T."/>
            <person name="Guignon V."/>
            <person name="Jahn K."/>
            <person name="Jamilloux V."/>
            <person name="Joet T."/>
            <person name="Labadie K."/>
            <person name="Lan T."/>
            <person name="Leclercq J."/>
            <person name="Lepelley M."/>
            <person name="Leroy T."/>
            <person name="Li L.T."/>
            <person name="Librado P."/>
            <person name="Lopez L."/>
            <person name="Munoz A."/>
            <person name="Noel B."/>
            <person name="Pallavicini A."/>
            <person name="Perrotta G."/>
            <person name="Poncet V."/>
            <person name="Pot D."/>
            <person name="Priyono X."/>
            <person name="Rigoreau M."/>
            <person name="Rouard M."/>
            <person name="Rozas J."/>
            <person name="Tranchant-Dubreuil C."/>
            <person name="VanBuren R."/>
            <person name="Zhang Q."/>
            <person name="Andrade A.C."/>
            <person name="Argout X."/>
            <person name="Bertrand B."/>
            <person name="de Kochko A."/>
            <person name="Graziosi G."/>
            <person name="Henry R.J."/>
            <person name="Jayarama X."/>
            <person name="Ming R."/>
            <person name="Nagai C."/>
            <person name="Rounsley S."/>
            <person name="Sankoff D."/>
            <person name="Giuliano G."/>
            <person name="Albert V.A."/>
            <person name="Wincker P."/>
            <person name="Lashermes P."/>
        </authorList>
    </citation>
    <scope>NUCLEOTIDE SEQUENCE [LARGE SCALE GENOMIC DNA]</scope>
    <source>
        <strain evidence="3">cv. DH200-94</strain>
    </source>
</reference>
<dbReference type="OMA" id="INQRYSF"/>
<protein>
    <recommendedName>
        <fullName evidence="1">Alginate lyase 2 domain-containing protein</fullName>
    </recommendedName>
</protein>
<dbReference type="PANTHER" id="PTHR33681:SF4">
    <property type="entry name" value="OS12G0171100 PROTEIN"/>
    <property type="match status" value="1"/>
</dbReference>
<dbReference type="Gramene" id="CDP12830">
    <property type="protein sequence ID" value="CDP12830"/>
    <property type="gene ID" value="GSCOC_T00037494001"/>
</dbReference>
<name>A0A068UWB5_COFCA</name>
<dbReference type="PhylomeDB" id="A0A068UWB5"/>
<dbReference type="AlphaFoldDB" id="A0A068UWB5"/>
<dbReference type="OrthoDB" id="4221926at2759"/>